<dbReference type="GO" id="GO:0051239">
    <property type="term" value="P:regulation of multicellular organismal process"/>
    <property type="evidence" value="ECO:0007669"/>
    <property type="project" value="UniProtKB-ARBA"/>
</dbReference>
<evidence type="ECO:0000256" key="2">
    <source>
        <dbReference type="ARBA" id="ARBA00022490"/>
    </source>
</evidence>
<dbReference type="GO" id="GO:0071144">
    <property type="term" value="C:heteromeric SMAD protein complex"/>
    <property type="evidence" value="ECO:0007669"/>
    <property type="project" value="TreeGrafter"/>
</dbReference>
<dbReference type="InterPro" id="IPR008984">
    <property type="entry name" value="SMAD_FHA_dom_sf"/>
</dbReference>
<evidence type="ECO:0000256" key="9">
    <source>
        <dbReference type="SAM" id="MobiDB-lite"/>
    </source>
</evidence>
<dbReference type="GO" id="GO:0000978">
    <property type="term" value="F:RNA polymerase II cis-regulatory region sequence-specific DNA binding"/>
    <property type="evidence" value="ECO:0007669"/>
    <property type="project" value="TreeGrafter"/>
</dbReference>
<dbReference type="AlphaFoldDB" id="A0A151IHM2"/>
<keyword evidence="3" id="KW-0479">Metal-binding</keyword>
<dbReference type="GO" id="GO:0009653">
    <property type="term" value="P:anatomical structure morphogenesis"/>
    <property type="evidence" value="ECO:0007669"/>
    <property type="project" value="TreeGrafter"/>
</dbReference>
<dbReference type="Pfam" id="PF03166">
    <property type="entry name" value="MH2"/>
    <property type="match status" value="1"/>
</dbReference>
<dbReference type="InterPro" id="IPR001132">
    <property type="entry name" value="SMAD_dom_Dwarfin-type"/>
</dbReference>
<evidence type="ECO:0000259" key="10">
    <source>
        <dbReference type="PROSITE" id="PS51075"/>
    </source>
</evidence>
<dbReference type="InterPro" id="IPR013790">
    <property type="entry name" value="Dwarfin"/>
</dbReference>
<evidence type="ECO:0000256" key="3">
    <source>
        <dbReference type="ARBA" id="ARBA00022723"/>
    </source>
</evidence>
<evidence type="ECO:0000256" key="5">
    <source>
        <dbReference type="ARBA" id="ARBA00023015"/>
    </source>
</evidence>
<dbReference type="GO" id="GO:0000981">
    <property type="term" value="F:DNA-binding transcription factor activity, RNA polymerase II-specific"/>
    <property type="evidence" value="ECO:0007669"/>
    <property type="project" value="TreeGrafter"/>
</dbReference>
<reference evidence="12 13" key="1">
    <citation type="submission" date="2016-03" db="EMBL/GenBank/DDBJ databases">
        <title>Cyphomyrmex costatus WGS genome.</title>
        <authorList>
            <person name="Nygaard S."/>
            <person name="Hu H."/>
            <person name="Boomsma J."/>
            <person name="Zhang G."/>
        </authorList>
    </citation>
    <scope>NUCLEOTIDE SEQUENCE [LARGE SCALE GENOMIC DNA]</scope>
    <source>
        <strain evidence="12">MS0001</strain>
        <tissue evidence="12">Whole body</tissue>
    </source>
</reference>
<keyword evidence="7 8" id="KW-0539">Nucleus</keyword>
<comment type="subcellular location">
    <subcellularLocation>
        <location evidence="8">Cytoplasm</location>
    </subcellularLocation>
    <subcellularLocation>
        <location evidence="8">Nucleus</location>
    </subcellularLocation>
</comment>
<dbReference type="GO" id="GO:0070411">
    <property type="term" value="F:I-SMAD binding"/>
    <property type="evidence" value="ECO:0007669"/>
    <property type="project" value="TreeGrafter"/>
</dbReference>
<dbReference type="SUPFAM" id="SSF49879">
    <property type="entry name" value="SMAD/FHA domain"/>
    <property type="match status" value="1"/>
</dbReference>
<evidence type="ECO:0000256" key="4">
    <source>
        <dbReference type="ARBA" id="ARBA00022833"/>
    </source>
</evidence>
<evidence type="ECO:0000256" key="6">
    <source>
        <dbReference type="ARBA" id="ARBA00023163"/>
    </source>
</evidence>
<dbReference type="GO" id="GO:0009791">
    <property type="term" value="P:post-embryonic development"/>
    <property type="evidence" value="ECO:0007669"/>
    <property type="project" value="UniProtKB-ARBA"/>
</dbReference>
<dbReference type="InterPro" id="IPR036578">
    <property type="entry name" value="SMAD_MH1_sf"/>
</dbReference>
<feature type="domain" description="MH1" evidence="10">
    <location>
        <begin position="11"/>
        <end position="139"/>
    </location>
</feature>
<keyword evidence="2 8" id="KW-0963">Cytoplasm</keyword>
<comment type="similarity">
    <text evidence="1 8">Belongs to the dwarfin/SMAD family.</text>
</comment>
<feature type="domain" description="MH2" evidence="11">
    <location>
        <begin position="237"/>
        <end position="430"/>
    </location>
</feature>
<dbReference type="Proteomes" id="UP000078542">
    <property type="component" value="Unassembled WGS sequence"/>
</dbReference>
<name>A0A151IHM2_9HYME</name>
<dbReference type="SMART" id="SM00523">
    <property type="entry name" value="DWA"/>
    <property type="match status" value="1"/>
</dbReference>
<dbReference type="PANTHER" id="PTHR13703:SF25">
    <property type="entry name" value="MOTHERS AGAINST DECAPENTAPLEGIC HOMOLOG"/>
    <property type="match status" value="1"/>
</dbReference>
<organism evidence="12 13">
    <name type="scientific">Cyphomyrmex costatus</name>
    <dbReference type="NCBI Taxonomy" id="456900"/>
    <lineage>
        <taxon>Eukaryota</taxon>
        <taxon>Metazoa</taxon>
        <taxon>Ecdysozoa</taxon>
        <taxon>Arthropoda</taxon>
        <taxon>Hexapoda</taxon>
        <taxon>Insecta</taxon>
        <taxon>Pterygota</taxon>
        <taxon>Neoptera</taxon>
        <taxon>Endopterygota</taxon>
        <taxon>Hymenoptera</taxon>
        <taxon>Apocrita</taxon>
        <taxon>Aculeata</taxon>
        <taxon>Formicoidea</taxon>
        <taxon>Formicidae</taxon>
        <taxon>Myrmicinae</taxon>
        <taxon>Cyphomyrmex</taxon>
    </lineage>
</organism>
<dbReference type="PROSITE" id="PS51075">
    <property type="entry name" value="MH1"/>
    <property type="match status" value="1"/>
</dbReference>
<keyword evidence="5 8" id="KW-0805">Transcription regulation</keyword>
<evidence type="ECO:0000313" key="13">
    <source>
        <dbReference type="Proteomes" id="UP000078542"/>
    </source>
</evidence>
<dbReference type="SUPFAM" id="SSF56366">
    <property type="entry name" value="SMAD MH1 domain"/>
    <property type="match status" value="1"/>
</dbReference>
<dbReference type="InterPro" id="IPR017855">
    <property type="entry name" value="SMAD-like_dom_sf"/>
</dbReference>
<proteinExistence type="inferred from homology"/>
<dbReference type="InterPro" id="IPR013019">
    <property type="entry name" value="MAD_homology_MH1"/>
</dbReference>
<protein>
    <recommendedName>
        <fullName evidence="8">Mothers against decapentaplegic homolog</fullName>
        <shortName evidence="8">MAD homolog</shortName>
        <shortName evidence="8">Mothers against DPP homolog</shortName>
    </recommendedName>
    <alternativeName>
        <fullName evidence="8">SMAD family member</fullName>
    </alternativeName>
</protein>
<gene>
    <name evidence="12" type="ORF">ALC62_07548</name>
</gene>
<feature type="region of interest" description="Disordered" evidence="9">
    <location>
        <begin position="174"/>
        <end position="205"/>
    </location>
</feature>
<dbReference type="CDD" id="cd10985">
    <property type="entry name" value="MH2_SMAD_2_3"/>
    <property type="match status" value="1"/>
</dbReference>
<dbReference type="EMBL" id="KQ977592">
    <property type="protein sequence ID" value="KYN01651.1"/>
    <property type="molecule type" value="Genomic_DNA"/>
</dbReference>
<dbReference type="GO" id="GO:0050793">
    <property type="term" value="P:regulation of developmental process"/>
    <property type="evidence" value="ECO:0007669"/>
    <property type="project" value="UniProtKB-ARBA"/>
</dbReference>
<dbReference type="GO" id="GO:0032924">
    <property type="term" value="P:activin receptor signaling pathway"/>
    <property type="evidence" value="ECO:0007669"/>
    <property type="project" value="TreeGrafter"/>
</dbReference>
<accession>A0A151IHM2</accession>
<evidence type="ECO:0000259" key="11">
    <source>
        <dbReference type="PROSITE" id="PS51076"/>
    </source>
</evidence>
<dbReference type="GO" id="GO:0045944">
    <property type="term" value="P:positive regulation of transcription by RNA polymerase II"/>
    <property type="evidence" value="ECO:0007669"/>
    <property type="project" value="TreeGrafter"/>
</dbReference>
<evidence type="ECO:0000256" key="8">
    <source>
        <dbReference type="RuleBase" id="RU361195"/>
    </source>
</evidence>
<dbReference type="FunFam" id="2.60.200.10:FF:000001">
    <property type="entry name" value="Mothers against decapentaplegic homolog"/>
    <property type="match status" value="1"/>
</dbReference>
<dbReference type="InterPro" id="IPR003619">
    <property type="entry name" value="MAD_homology1_Dwarfin-type"/>
</dbReference>
<sequence>MTSMLPSFNPPIVKRLLGWKKAESEDKWSEKAVKSLVKKLKKSAGLEELEKAITTQSCNTKCITIPRPSPGGVGDNGVQGVRGKGLPHVIYCRLWRWPDLQSHHELRAIEHCEYAFTQKRDEVCVNPYHYQRIQTPVLPAILVPRHNLANDENTVLYNTSLEELSVSVPENTSFHATVQGSPHPAPGSMDPPADTPPPGYISEDGDNMDHNDNMSLSRLSPSPVDAQPVMYCEPAFWCSISYYELNTRVGETFHASQPSITVDGFTDPSNSERFCLGLLSNVNRNSVVEQTRRHIGKGVRLYYIGGEVFAECLSDSSIFVQSPNCNQRYGWHPATVCKIPPGCNLKIFNNQEFAALLSQSVSQGFEAVYQLTRMCTIRMSFVKGWGAEYRRQTVTSTPCWIELHLNGPLQWLDRVLTQMGSPRLPCSSMS</sequence>
<dbReference type="Gene3D" id="2.60.200.10">
    <property type="match status" value="1"/>
</dbReference>
<evidence type="ECO:0000313" key="12">
    <source>
        <dbReference type="EMBL" id="KYN01651.1"/>
    </source>
</evidence>
<dbReference type="Gene3D" id="3.90.520.10">
    <property type="entry name" value="SMAD MH1 domain"/>
    <property type="match status" value="1"/>
</dbReference>
<dbReference type="Pfam" id="PF03165">
    <property type="entry name" value="MH1"/>
    <property type="match status" value="1"/>
</dbReference>
<keyword evidence="6 8" id="KW-0804">Transcription</keyword>
<dbReference type="GO" id="GO:0060395">
    <property type="term" value="P:SMAD protein signal transduction"/>
    <property type="evidence" value="ECO:0007669"/>
    <property type="project" value="TreeGrafter"/>
</dbReference>
<keyword evidence="13" id="KW-1185">Reference proteome</keyword>
<dbReference type="GO" id="GO:0005737">
    <property type="term" value="C:cytoplasm"/>
    <property type="evidence" value="ECO:0007669"/>
    <property type="project" value="UniProtKB-SubCell"/>
</dbReference>
<dbReference type="SMART" id="SM00524">
    <property type="entry name" value="DWB"/>
    <property type="match status" value="1"/>
</dbReference>
<dbReference type="PROSITE" id="PS51076">
    <property type="entry name" value="MH2"/>
    <property type="match status" value="1"/>
</dbReference>
<dbReference type="PANTHER" id="PTHR13703">
    <property type="entry name" value="SMAD"/>
    <property type="match status" value="1"/>
</dbReference>
<dbReference type="STRING" id="456900.A0A151IHM2"/>
<evidence type="ECO:0000256" key="1">
    <source>
        <dbReference type="ARBA" id="ARBA00005545"/>
    </source>
</evidence>
<dbReference type="GO" id="GO:0046872">
    <property type="term" value="F:metal ion binding"/>
    <property type="evidence" value="ECO:0007669"/>
    <property type="project" value="UniProtKB-KW"/>
</dbReference>
<keyword evidence="4" id="KW-0862">Zinc</keyword>
<evidence type="ECO:0000256" key="7">
    <source>
        <dbReference type="ARBA" id="ARBA00023242"/>
    </source>
</evidence>
<dbReference type="GO" id="GO:0030154">
    <property type="term" value="P:cell differentiation"/>
    <property type="evidence" value="ECO:0007669"/>
    <property type="project" value="TreeGrafter"/>
</dbReference>